<dbReference type="KEGG" id="dan:6504356"/>
<evidence type="ECO:0000313" key="19">
    <source>
        <dbReference type="Proteomes" id="UP000007801"/>
    </source>
</evidence>
<reference evidence="18 19" key="1">
    <citation type="journal article" date="2007" name="Nature">
        <title>Evolution of genes and genomes on the Drosophila phylogeny.</title>
        <authorList>
            <consortium name="Drosophila 12 Genomes Consortium"/>
            <person name="Clark A.G."/>
            <person name="Eisen M.B."/>
            <person name="Smith D.R."/>
            <person name="Bergman C.M."/>
            <person name="Oliver B."/>
            <person name="Markow T.A."/>
            <person name="Kaufman T.C."/>
            <person name="Kellis M."/>
            <person name="Gelbart W."/>
            <person name="Iyer V.N."/>
            <person name="Pollard D.A."/>
            <person name="Sackton T.B."/>
            <person name="Larracuente A.M."/>
            <person name="Singh N.D."/>
            <person name="Abad J.P."/>
            <person name="Abt D.N."/>
            <person name="Adryan B."/>
            <person name="Aguade M."/>
            <person name="Akashi H."/>
            <person name="Anderson W.W."/>
            <person name="Aquadro C.F."/>
            <person name="Ardell D.H."/>
            <person name="Arguello R."/>
            <person name="Artieri C.G."/>
            <person name="Barbash D.A."/>
            <person name="Barker D."/>
            <person name="Barsanti P."/>
            <person name="Batterham P."/>
            <person name="Batzoglou S."/>
            <person name="Begun D."/>
            <person name="Bhutkar A."/>
            <person name="Blanco E."/>
            <person name="Bosak S.A."/>
            <person name="Bradley R.K."/>
            <person name="Brand A.D."/>
            <person name="Brent M.R."/>
            <person name="Brooks A.N."/>
            <person name="Brown R.H."/>
            <person name="Butlin R.K."/>
            <person name="Caggese C."/>
            <person name="Calvi B.R."/>
            <person name="Bernardo de Carvalho A."/>
            <person name="Caspi A."/>
            <person name="Castrezana S."/>
            <person name="Celniker S.E."/>
            <person name="Chang J.L."/>
            <person name="Chapple C."/>
            <person name="Chatterji S."/>
            <person name="Chinwalla A."/>
            <person name="Civetta A."/>
            <person name="Clifton S.W."/>
            <person name="Comeron J.M."/>
            <person name="Costello J.C."/>
            <person name="Coyne J.A."/>
            <person name="Daub J."/>
            <person name="David R.G."/>
            <person name="Delcher A.L."/>
            <person name="Delehaunty K."/>
            <person name="Do C.B."/>
            <person name="Ebling H."/>
            <person name="Edwards K."/>
            <person name="Eickbush T."/>
            <person name="Evans J.D."/>
            <person name="Filipski A."/>
            <person name="Findeiss S."/>
            <person name="Freyhult E."/>
            <person name="Fulton L."/>
            <person name="Fulton R."/>
            <person name="Garcia A.C."/>
            <person name="Gardiner A."/>
            <person name="Garfield D.A."/>
            <person name="Garvin B.E."/>
            <person name="Gibson G."/>
            <person name="Gilbert D."/>
            <person name="Gnerre S."/>
            <person name="Godfrey J."/>
            <person name="Good R."/>
            <person name="Gotea V."/>
            <person name="Gravely B."/>
            <person name="Greenberg A.J."/>
            <person name="Griffiths-Jones S."/>
            <person name="Gross S."/>
            <person name="Guigo R."/>
            <person name="Gustafson E.A."/>
            <person name="Haerty W."/>
            <person name="Hahn M.W."/>
            <person name="Halligan D.L."/>
            <person name="Halpern A.L."/>
            <person name="Halter G.M."/>
            <person name="Han M.V."/>
            <person name="Heger A."/>
            <person name="Hillier L."/>
            <person name="Hinrichs A.S."/>
            <person name="Holmes I."/>
            <person name="Hoskins R.A."/>
            <person name="Hubisz M.J."/>
            <person name="Hultmark D."/>
            <person name="Huntley M.A."/>
            <person name="Jaffe D.B."/>
            <person name="Jagadeeshan S."/>
            <person name="Jeck W.R."/>
            <person name="Johnson J."/>
            <person name="Jones C.D."/>
            <person name="Jordan W.C."/>
            <person name="Karpen G.H."/>
            <person name="Kataoka E."/>
            <person name="Keightley P.D."/>
            <person name="Kheradpour P."/>
            <person name="Kirkness E.F."/>
            <person name="Koerich L.B."/>
            <person name="Kristiansen K."/>
            <person name="Kudrna D."/>
            <person name="Kulathinal R.J."/>
            <person name="Kumar S."/>
            <person name="Kwok R."/>
            <person name="Lander E."/>
            <person name="Langley C.H."/>
            <person name="Lapoint R."/>
            <person name="Lazzaro B.P."/>
            <person name="Lee S.J."/>
            <person name="Levesque L."/>
            <person name="Li R."/>
            <person name="Lin C.F."/>
            <person name="Lin M.F."/>
            <person name="Lindblad-Toh K."/>
            <person name="Llopart A."/>
            <person name="Long M."/>
            <person name="Low L."/>
            <person name="Lozovsky E."/>
            <person name="Lu J."/>
            <person name="Luo M."/>
            <person name="Machado C.A."/>
            <person name="Makalowski W."/>
            <person name="Marzo M."/>
            <person name="Matsuda M."/>
            <person name="Matzkin L."/>
            <person name="McAllister B."/>
            <person name="McBride C.S."/>
            <person name="McKernan B."/>
            <person name="McKernan K."/>
            <person name="Mendez-Lago M."/>
            <person name="Minx P."/>
            <person name="Mollenhauer M.U."/>
            <person name="Montooth K."/>
            <person name="Mount S.M."/>
            <person name="Mu X."/>
            <person name="Myers E."/>
            <person name="Negre B."/>
            <person name="Newfeld S."/>
            <person name="Nielsen R."/>
            <person name="Noor M.A."/>
            <person name="O'Grady P."/>
            <person name="Pachter L."/>
            <person name="Papaceit M."/>
            <person name="Parisi M.J."/>
            <person name="Parisi M."/>
            <person name="Parts L."/>
            <person name="Pedersen J.S."/>
            <person name="Pesole G."/>
            <person name="Phillippy A.M."/>
            <person name="Ponting C.P."/>
            <person name="Pop M."/>
            <person name="Porcelli D."/>
            <person name="Powell J.R."/>
            <person name="Prohaska S."/>
            <person name="Pruitt K."/>
            <person name="Puig M."/>
            <person name="Quesneville H."/>
            <person name="Ram K.R."/>
            <person name="Rand D."/>
            <person name="Rasmussen M.D."/>
            <person name="Reed L.K."/>
            <person name="Reenan R."/>
            <person name="Reily A."/>
            <person name="Remington K.A."/>
            <person name="Rieger T.T."/>
            <person name="Ritchie M.G."/>
            <person name="Robin C."/>
            <person name="Rogers Y.H."/>
            <person name="Rohde C."/>
            <person name="Rozas J."/>
            <person name="Rubenfield M.J."/>
            <person name="Ruiz A."/>
            <person name="Russo S."/>
            <person name="Salzberg S.L."/>
            <person name="Sanchez-Gracia A."/>
            <person name="Saranga D.J."/>
            <person name="Sato H."/>
            <person name="Schaeffer S.W."/>
            <person name="Schatz M.C."/>
            <person name="Schlenke T."/>
            <person name="Schwartz R."/>
            <person name="Segarra C."/>
            <person name="Singh R.S."/>
            <person name="Sirot L."/>
            <person name="Sirota M."/>
            <person name="Sisneros N.B."/>
            <person name="Smith C.D."/>
            <person name="Smith T.F."/>
            <person name="Spieth J."/>
            <person name="Stage D.E."/>
            <person name="Stark A."/>
            <person name="Stephan W."/>
            <person name="Strausberg R.L."/>
            <person name="Strempel S."/>
            <person name="Sturgill D."/>
            <person name="Sutton G."/>
            <person name="Sutton G.G."/>
            <person name="Tao W."/>
            <person name="Teichmann S."/>
            <person name="Tobari Y.N."/>
            <person name="Tomimura Y."/>
            <person name="Tsolas J.M."/>
            <person name="Valente V.L."/>
            <person name="Venter E."/>
            <person name="Venter J.C."/>
            <person name="Vicario S."/>
            <person name="Vieira F.G."/>
            <person name="Vilella A.J."/>
            <person name="Villasante A."/>
            <person name="Walenz B."/>
            <person name="Wang J."/>
            <person name="Wasserman M."/>
            <person name="Watts T."/>
            <person name="Wilson D."/>
            <person name="Wilson R.K."/>
            <person name="Wing R.A."/>
            <person name="Wolfner M.F."/>
            <person name="Wong A."/>
            <person name="Wong G.K."/>
            <person name="Wu C.I."/>
            <person name="Wu G."/>
            <person name="Yamamoto D."/>
            <person name="Yang H.P."/>
            <person name="Yang S.P."/>
            <person name="Yorke J.A."/>
            <person name="Yoshida K."/>
            <person name="Zdobnov E."/>
            <person name="Zhang P."/>
            <person name="Zhang Y."/>
            <person name="Zimin A.V."/>
            <person name="Baldwin J."/>
            <person name="Abdouelleil A."/>
            <person name="Abdulkadir J."/>
            <person name="Abebe A."/>
            <person name="Abera B."/>
            <person name="Abreu J."/>
            <person name="Acer S.C."/>
            <person name="Aftuck L."/>
            <person name="Alexander A."/>
            <person name="An P."/>
            <person name="Anderson E."/>
            <person name="Anderson S."/>
            <person name="Arachi H."/>
            <person name="Azer M."/>
            <person name="Bachantsang P."/>
            <person name="Barry A."/>
            <person name="Bayul T."/>
            <person name="Berlin A."/>
            <person name="Bessette D."/>
            <person name="Bloom T."/>
            <person name="Blye J."/>
            <person name="Boguslavskiy L."/>
            <person name="Bonnet C."/>
            <person name="Boukhgalter B."/>
            <person name="Bourzgui I."/>
            <person name="Brown A."/>
            <person name="Cahill P."/>
            <person name="Channer S."/>
            <person name="Cheshatsang Y."/>
            <person name="Chuda L."/>
            <person name="Citroen M."/>
            <person name="Collymore A."/>
            <person name="Cooke P."/>
            <person name="Costello M."/>
            <person name="D'Aco K."/>
            <person name="Daza R."/>
            <person name="De Haan G."/>
            <person name="DeGray S."/>
            <person name="DeMaso C."/>
            <person name="Dhargay N."/>
            <person name="Dooley K."/>
            <person name="Dooley E."/>
            <person name="Doricent M."/>
            <person name="Dorje P."/>
            <person name="Dorjee K."/>
            <person name="Dupes A."/>
            <person name="Elong R."/>
            <person name="Falk J."/>
            <person name="Farina A."/>
            <person name="Faro S."/>
            <person name="Ferguson D."/>
            <person name="Fisher S."/>
            <person name="Foley C.D."/>
            <person name="Franke A."/>
            <person name="Friedrich D."/>
            <person name="Gadbois L."/>
            <person name="Gearin G."/>
            <person name="Gearin C.R."/>
            <person name="Giannoukos G."/>
            <person name="Goode T."/>
            <person name="Graham J."/>
            <person name="Grandbois E."/>
            <person name="Grewal S."/>
            <person name="Gyaltsen K."/>
            <person name="Hafez N."/>
            <person name="Hagos B."/>
            <person name="Hall J."/>
            <person name="Henson C."/>
            <person name="Hollinger A."/>
            <person name="Honan T."/>
            <person name="Huard M.D."/>
            <person name="Hughes L."/>
            <person name="Hurhula B."/>
            <person name="Husby M.E."/>
            <person name="Kamat A."/>
            <person name="Kanga B."/>
            <person name="Kashin S."/>
            <person name="Khazanovich D."/>
            <person name="Kisner P."/>
            <person name="Lance K."/>
            <person name="Lara M."/>
            <person name="Lee W."/>
            <person name="Lennon N."/>
            <person name="Letendre F."/>
            <person name="LeVine R."/>
            <person name="Lipovsky A."/>
            <person name="Liu X."/>
            <person name="Liu J."/>
            <person name="Liu S."/>
            <person name="Lokyitsang T."/>
            <person name="Lokyitsang Y."/>
            <person name="Lubonja R."/>
            <person name="Lui A."/>
            <person name="MacDonald P."/>
            <person name="Magnisalis V."/>
            <person name="Maru K."/>
            <person name="Matthews C."/>
            <person name="McCusker W."/>
            <person name="McDonough S."/>
            <person name="Mehta T."/>
            <person name="Meldrim J."/>
            <person name="Meneus L."/>
            <person name="Mihai O."/>
            <person name="Mihalev A."/>
            <person name="Mihova T."/>
            <person name="Mittelman R."/>
            <person name="Mlenga V."/>
            <person name="Montmayeur A."/>
            <person name="Mulrain L."/>
            <person name="Navidi A."/>
            <person name="Naylor J."/>
            <person name="Negash T."/>
            <person name="Nguyen T."/>
            <person name="Nguyen N."/>
            <person name="Nicol R."/>
            <person name="Norbu C."/>
            <person name="Norbu N."/>
            <person name="Novod N."/>
            <person name="O'Neill B."/>
            <person name="Osman S."/>
            <person name="Markiewicz E."/>
            <person name="Oyono O.L."/>
            <person name="Patti C."/>
            <person name="Phunkhang P."/>
            <person name="Pierre F."/>
            <person name="Priest M."/>
            <person name="Raghuraman S."/>
            <person name="Rege F."/>
            <person name="Reyes R."/>
            <person name="Rise C."/>
            <person name="Rogov P."/>
            <person name="Ross K."/>
            <person name="Ryan E."/>
            <person name="Settipalli S."/>
            <person name="Shea T."/>
            <person name="Sherpa N."/>
            <person name="Shi L."/>
            <person name="Shih D."/>
            <person name="Sparrow T."/>
            <person name="Spaulding J."/>
            <person name="Stalker J."/>
            <person name="Stange-Thomann N."/>
            <person name="Stavropoulos S."/>
            <person name="Stone C."/>
            <person name="Strader C."/>
            <person name="Tesfaye S."/>
            <person name="Thomson T."/>
            <person name="Thoulutsang Y."/>
            <person name="Thoulutsang D."/>
            <person name="Topham K."/>
            <person name="Topping I."/>
            <person name="Tsamla T."/>
            <person name="Vassiliev H."/>
            <person name="Vo A."/>
            <person name="Wangchuk T."/>
            <person name="Wangdi T."/>
            <person name="Weiand M."/>
            <person name="Wilkinson J."/>
            <person name="Wilson A."/>
            <person name="Yadav S."/>
            <person name="Young G."/>
            <person name="Yu Q."/>
            <person name="Zembek L."/>
            <person name="Zhong D."/>
            <person name="Zimmer A."/>
            <person name="Zwirko Z."/>
            <person name="Jaffe D.B."/>
            <person name="Alvarez P."/>
            <person name="Brockman W."/>
            <person name="Butler J."/>
            <person name="Chin C."/>
            <person name="Gnerre S."/>
            <person name="Grabherr M."/>
            <person name="Kleber M."/>
            <person name="Mauceli E."/>
            <person name="MacCallum I."/>
        </authorList>
    </citation>
    <scope>NUCLEOTIDE SEQUENCE [LARGE SCALE GENOMIC DNA]</scope>
    <source>
        <strain evidence="19">Tucson 14024-0371.13</strain>
    </source>
</reference>
<sequence>MTSLREMRFDDLFKINSLAFDSLTEMYSLTFFVKHLLEFPELSQIAIAPGPEGRRMGYIFGVYHLTKNNEIYGHVAALTVSPEYRRIGVATTLMDFFDRILDFKGANYVDLYMRVSNKAAYDLYCSLGYALRRTVQDYYPDQPNPEDAYEMRKYFPRPLEVQAVG</sequence>
<comment type="catalytic activity">
    <reaction evidence="15">
        <text>N-terminal L-methionyl-L-glutaminyl-[protein] + acetyl-CoA = N-terminal N(alpha)-acetyl-L-methionyl-L-glutaminyl-[protein] + CoA + H(+)</text>
        <dbReference type="Rhea" id="RHEA:50492"/>
        <dbReference type="Rhea" id="RHEA-COMP:12698"/>
        <dbReference type="Rhea" id="RHEA-COMP:12699"/>
        <dbReference type="ChEBI" id="CHEBI:15378"/>
        <dbReference type="ChEBI" id="CHEBI:57287"/>
        <dbReference type="ChEBI" id="CHEBI:57288"/>
        <dbReference type="ChEBI" id="CHEBI:133361"/>
        <dbReference type="ChEBI" id="CHEBI:133362"/>
        <dbReference type="EC" id="2.3.1.254"/>
    </reaction>
</comment>
<dbReference type="STRING" id="7217.B3MV71"/>
<comment type="similarity">
    <text evidence="3">Belongs to the acetyltransferase family. ARD1 subfamily.</text>
</comment>
<evidence type="ECO:0000256" key="8">
    <source>
        <dbReference type="ARBA" id="ARBA00042295"/>
    </source>
</evidence>
<dbReference type="PANTHER" id="PTHR45910">
    <property type="entry name" value="N-ALPHA-ACETYLTRANSFERASE 20"/>
    <property type="match status" value="1"/>
</dbReference>
<dbReference type="GeneID" id="6504356"/>
<evidence type="ECO:0000256" key="9">
    <source>
        <dbReference type="ARBA" id="ARBA00042702"/>
    </source>
</evidence>
<dbReference type="GO" id="GO:0120518">
    <property type="term" value="F:protein N-terminal-methionine acetyltransferase activity"/>
    <property type="evidence" value="ECO:0007669"/>
    <property type="project" value="UniProtKB-EC"/>
</dbReference>
<dbReference type="GO" id="GO:0031416">
    <property type="term" value="C:NatB complex"/>
    <property type="evidence" value="ECO:0007669"/>
    <property type="project" value="TreeGrafter"/>
</dbReference>
<comment type="catalytic activity">
    <reaction evidence="13">
        <text>N-terminal L-methionyl-L-aspartyl-[protein] + acetyl-CoA = N-terminal N(alpha)-acetyl-L-methionyl-L-aspartyl-[protein] + CoA + H(+)</text>
        <dbReference type="Rhea" id="RHEA:50480"/>
        <dbReference type="Rhea" id="RHEA-COMP:12692"/>
        <dbReference type="Rhea" id="RHEA-COMP:12693"/>
        <dbReference type="ChEBI" id="CHEBI:15378"/>
        <dbReference type="ChEBI" id="CHEBI:57287"/>
        <dbReference type="ChEBI" id="CHEBI:57288"/>
        <dbReference type="ChEBI" id="CHEBI:133045"/>
        <dbReference type="ChEBI" id="CHEBI:133063"/>
        <dbReference type="EC" id="2.3.1.254"/>
    </reaction>
</comment>
<dbReference type="OMA" id="GYIFGQY"/>
<dbReference type="PROSITE" id="PS51186">
    <property type="entry name" value="GNAT"/>
    <property type="match status" value="1"/>
</dbReference>
<comment type="catalytic activity">
    <reaction evidence="16">
        <text>N-terminal L-methionyl-L-glutamyl-[protein] + acetyl-CoA = N-terminal N(alpha)-acetyl-L-methionyl-L-glutamyl-[protein] + CoA + H(+)</text>
        <dbReference type="Rhea" id="RHEA:50488"/>
        <dbReference type="Rhea" id="RHEA-COMP:12696"/>
        <dbReference type="Rhea" id="RHEA-COMP:12697"/>
        <dbReference type="ChEBI" id="CHEBI:15378"/>
        <dbReference type="ChEBI" id="CHEBI:57287"/>
        <dbReference type="ChEBI" id="CHEBI:57288"/>
        <dbReference type="ChEBI" id="CHEBI:133359"/>
        <dbReference type="ChEBI" id="CHEBI:133360"/>
        <dbReference type="EC" id="2.3.1.254"/>
    </reaction>
</comment>
<keyword evidence="2 18" id="KW-0012">Acyltransferase</keyword>
<dbReference type="SMR" id="B3MV71"/>
<dbReference type="AlphaFoldDB" id="B3MV71"/>
<dbReference type="Gene3D" id="3.40.630.30">
    <property type="match status" value="1"/>
</dbReference>
<dbReference type="PANTHER" id="PTHR45910:SF1">
    <property type="entry name" value="N-ALPHA-ACETYLTRANSFERASE 20"/>
    <property type="match status" value="1"/>
</dbReference>
<proteinExistence type="inferred from homology"/>
<dbReference type="Proteomes" id="UP000007801">
    <property type="component" value="Unassembled WGS sequence"/>
</dbReference>
<accession>B3MV71</accession>
<evidence type="ECO:0000256" key="10">
    <source>
        <dbReference type="ARBA" id="ARBA00042723"/>
    </source>
</evidence>
<evidence type="ECO:0000256" key="1">
    <source>
        <dbReference type="ARBA" id="ARBA00022679"/>
    </source>
</evidence>
<gene>
    <name evidence="18" type="primary">Dana\GF21684</name>
    <name evidence="18" type="synonym">dana_GLEANR_552</name>
    <name evidence="18" type="ORF">GF21684</name>
</gene>
<dbReference type="FunCoup" id="B3MV71">
    <property type="interactions" value="1"/>
</dbReference>
<evidence type="ECO:0000259" key="17">
    <source>
        <dbReference type="PROSITE" id="PS51186"/>
    </source>
</evidence>
<dbReference type="eggNOG" id="KOG3234">
    <property type="taxonomic scope" value="Eukaryota"/>
</dbReference>
<evidence type="ECO:0000256" key="12">
    <source>
        <dbReference type="ARBA" id="ARBA00046112"/>
    </source>
</evidence>
<evidence type="ECO:0000256" key="16">
    <source>
        <dbReference type="ARBA" id="ARBA00048890"/>
    </source>
</evidence>
<dbReference type="SUPFAM" id="SSF55729">
    <property type="entry name" value="Acyl-CoA N-acyltransferases (Nat)"/>
    <property type="match status" value="1"/>
</dbReference>
<comment type="catalytic activity">
    <reaction evidence="14">
        <text>N-terminal L-methionyl-L-asparaginyl-[protein] + acetyl-CoA = N-terminal N(alpha)-acetyl-L-methionyl-L-asparaginyl-[protein] + CoA + H(+)</text>
        <dbReference type="Rhea" id="RHEA:50484"/>
        <dbReference type="Rhea" id="RHEA-COMP:12694"/>
        <dbReference type="Rhea" id="RHEA-COMP:12695"/>
        <dbReference type="ChEBI" id="CHEBI:15378"/>
        <dbReference type="ChEBI" id="CHEBI:57287"/>
        <dbReference type="ChEBI" id="CHEBI:57288"/>
        <dbReference type="ChEBI" id="CHEBI:133356"/>
        <dbReference type="ChEBI" id="CHEBI:133358"/>
        <dbReference type="EC" id="2.3.1.254"/>
    </reaction>
</comment>
<dbReference type="InParanoid" id="B3MV71"/>
<evidence type="ECO:0000256" key="5">
    <source>
        <dbReference type="ARBA" id="ARBA00039120"/>
    </source>
</evidence>
<comment type="subunit">
    <text evidence="4">Component of the N-terminal acetyltransferase B (NatB) complex which is composed of NAA20 and NAA25.</text>
</comment>
<keyword evidence="1 18" id="KW-0808">Transferase</keyword>
<evidence type="ECO:0000256" key="6">
    <source>
        <dbReference type="ARBA" id="ARBA00039529"/>
    </source>
</evidence>
<dbReference type="CDD" id="cd04301">
    <property type="entry name" value="NAT_SF"/>
    <property type="match status" value="1"/>
</dbReference>
<dbReference type="InterPro" id="IPR016181">
    <property type="entry name" value="Acyl_CoA_acyltransferase"/>
</dbReference>
<dbReference type="HOGENOM" id="CLU_013985_7_1_1"/>
<dbReference type="InterPro" id="IPR000182">
    <property type="entry name" value="GNAT_dom"/>
</dbReference>
<dbReference type="EC" id="2.3.1.254" evidence="5"/>
<name>B3MV71_DROAN</name>
<evidence type="ECO:0000256" key="15">
    <source>
        <dbReference type="ARBA" id="ARBA00048177"/>
    </source>
</evidence>
<protein>
    <recommendedName>
        <fullName evidence="6">N-alpha-acetyltransferase 20</fullName>
        <ecNumber evidence="5">2.3.1.254</ecNumber>
    </recommendedName>
    <alternativeName>
        <fullName evidence="10">Methionine N-acetyltransferase</fullName>
    </alternativeName>
    <alternativeName>
        <fullName evidence="7">N-acetyltransferase 5</fullName>
    </alternativeName>
    <alternativeName>
        <fullName evidence="11">N-terminal acetyltransferase B complex catalytic subunit NAA20</fullName>
    </alternativeName>
    <alternativeName>
        <fullName evidence="9">N-terminal acetyltransferase B complex catalytic subunit NAT5</fullName>
    </alternativeName>
    <alternativeName>
        <fullName evidence="8">NatB catalytic subunit</fullName>
    </alternativeName>
</protein>
<organism evidence="18 19">
    <name type="scientific">Drosophila ananassae</name>
    <name type="common">Fruit fly</name>
    <dbReference type="NCBI Taxonomy" id="7217"/>
    <lineage>
        <taxon>Eukaryota</taxon>
        <taxon>Metazoa</taxon>
        <taxon>Ecdysozoa</taxon>
        <taxon>Arthropoda</taxon>
        <taxon>Hexapoda</taxon>
        <taxon>Insecta</taxon>
        <taxon>Pterygota</taxon>
        <taxon>Neoptera</taxon>
        <taxon>Endopterygota</taxon>
        <taxon>Diptera</taxon>
        <taxon>Brachycera</taxon>
        <taxon>Muscomorpha</taxon>
        <taxon>Ephydroidea</taxon>
        <taxon>Drosophilidae</taxon>
        <taxon>Drosophila</taxon>
        <taxon>Sophophora</taxon>
    </lineage>
</organism>
<comment type="function">
    <text evidence="12">Catalytic subunit of the NatB complex which catalyzes acetylation of the N-terminal methionine residues of peptides beginning with Met-Asp, Met-Glu, Met-Asn and Met-Gln. Proteins with cell cycle functions are overrepresented in the pool of NatB substrates. Required for maintaining the structure and function of actomyosin fibers and for proper cellular migration.</text>
</comment>
<evidence type="ECO:0000256" key="13">
    <source>
        <dbReference type="ARBA" id="ARBA00047385"/>
    </source>
</evidence>
<keyword evidence="19" id="KW-1185">Reference proteome</keyword>
<evidence type="ECO:0000256" key="14">
    <source>
        <dbReference type="ARBA" id="ARBA00047402"/>
    </source>
</evidence>
<evidence type="ECO:0000313" key="18">
    <source>
        <dbReference type="EMBL" id="EDV33136.1"/>
    </source>
</evidence>
<dbReference type="OrthoDB" id="47017at2759"/>
<dbReference type="EMBL" id="CH902624">
    <property type="protein sequence ID" value="EDV33136.1"/>
    <property type="molecule type" value="Genomic_DNA"/>
</dbReference>
<evidence type="ECO:0000256" key="11">
    <source>
        <dbReference type="ARBA" id="ARBA00042743"/>
    </source>
</evidence>
<evidence type="ECO:0000256" key="4">
    <source>
        <dbReference type="ARBA" id="ARBA00038748"/>
    </source>
</evidence>
<dbReference type="PhylomeDB" id="B3MV71"/>
<feature type="domain" description="N-acetyltransferase" evidence="17">
    <location>
        <begin position="2"/>
        <end position="156"/>
    </location>
</feature>
<evidence type="ECO:0000256" key="3">
    <source>
        <dbReference type="ARBA" id="ARBA00025786"/>
    </source>
</evidence>
<evidence type="ECO:0000256" key="2">
    <source>
        <dbReference type="ARBA" id="ARBA00023315"/>
    </source>
</evidence>
<dbReference type="InterPro" id="IPR051646">
    <property type="entry name" value="NatB_acetyltransferase_subunit"/>
</dbReference>
<dbReference type="Pfam" id="PF00583">
    <property type="entry name" value="Acetyltransf_1"/>
    <property type="match status" value="1"/>
</dbReference>
<evidence type="ECO:0000256" key="7">
    <source>
        <dbReference type="ARBA" id="ARBA00041220"/>
    </source>
</evidence>